<dbReference type="CDD" id="cd18918">
    <property type="entry name" value="bHLH_AtMYC1_like"/>
    <property type="match status" value="1"/>
</dbReference>
<protein>
    <recommendedName>
        <fullName evidence="6">BHLH domain-containing protein</fullName>
    </recommendedName>
</protein>
<dbReference type="InterPro" id="IPR036638">
    <property type="entry name" value="HLH_DNA-bd_sf"/>
</dbReference>
<dbReference type="PANTHER" id="PTHR46834">
    <property type="entry name" value="TRANSCRIPTION FACTOR BHLH91"/>
    <property type="match status" value="1"/>
</dbReference>
<dbReference type="Gene3D" id="4.10.280.10">
    <property type="entry name" value="Helix-loop-helix DNA-binding domain"/>
    <property type="match status" value="1"/>
</dbReference>
<dbReference type="SUPFAM" id="SSF47459">
    <property type="entry name" value="HLH, helix-loop-helix DNA-binding domain"/>
    <property type="match status" value="1"/>
</dbReference>
<dbReference type="AlphaFoldDB" id="A0A9Q1N6C3"/>
<evidence type="ECO:0000256" key="2">
    <source>
        <dbReference type="ARBA" id="ARBA00023015"/>
    </source>
</evidence>
<dbReference type="Pfam" id="PF00010">
    <property type="entry name" value="HLH"/>
    <property type="match status" value="1"/>
</dbReference>
<feature type="coiled-coil region" evidence="5">
    <location>
        <begin position="262"/>
        <end position="289"/>
    </location>
</feature>
<keyword evidence="4" id="KW-0539">Nucleus</keyword>
<proteinExistence type="predicted"/>
<keyword evidence="2" id="KW-0805">Transcription regulation</keyword>
<dbReference type="GO" id="GO:0048658">
    <property type="term" value="P:anther wall tapetum development"/>
    <property type="evidence" value="ECO:0007669"/>
    <property type="project" value="InterPro"/>
</dbReference>
<keyword evidence="5" id="KW-0175">Coiled coil</keyword>
<evidence type="ECO:0000256" key="4">
    <source>
        <dbReference type="ARBA" id="ARBA00023242"/>
    </source>
</evidence>
<evidence type="ECO:0000313" key="8">
    <source>
        <dbReference type="Proteomes" id="UP001152561"/>
    </source>
</evidence>
<reference evidence="8" key="1">
    <citation type="journal article" date="2023" name="Proc. Natl. Acad. Sci. U.S.A.">
        <title>Genomic and structural basis for evolution of tropane alkaloid biosynthesis.</title>
        <authorList>
            <person name="Wanga Y.-J."/>
            <person name="Taina T."/>
            <person name="Yua J.-Y."/>
            <person name="Lia J."/>
            <person name="Xua B."/>
            <person name="Chenc J."/>
            <person name="D'Auriad J.C."/>
            <person name="Huanga J.-P."/>
            <person name="Huanga S.-X."/>
        </authorList>
    </citation>
    <scope>NUCLEOTIDE SEQUENCE [LARGE SCALE GENOMIC DNA]</scope>
    <source>
        <strain evidence="8">cv. KIB-2019</strain>
    </source>
</reference>
<accession>A0A9Q1N6C3</accession>
<dbReference type="GO" id="GO:0005634">
    <property type="term" value="C:nucleus"/>
    <property type="evidence" value="ECO:0007669"/>
    <property type="project" value="UniProtKB-SubCell"/>
</dbReference>
<dbReference type="GO" id="GO:0006355">
    <property type="term" value="P:regulation of DNA-templated transcription"/>
    <property type="evidence" value="ECO:0007669"/>
    <property type="project" value="InterPro"/>
</dbReference>
<dbReference type="InterPro" id="IPR045896">
    <property type="entry name" value="MYC1-like_bHLH"/>
</dbReference>
<evidence type="ECO:0000313" key="7">
    <source>
        <dbReference type="EMBL" id="KAJ8573474.1"/>
    </source>
</evidence>
<gene>
    <name evidence="7" type="ORF">K7X08_009985</name>
</gene>
<evidence type="ECO:0000256" key="5">
    <source>
        <dbReference type="SAM" id="Coils"/>
    </source>
</evidence>
<evidence type="ECO:0000256" key="1">
    <source>
        <dbReference type="ARBA" id="ARBA00004123"/>
    </source>
</evidence>
<keyword evidence="3" id="KW-0804">Transcription</keyword>
<organism evidence="7 8">
    <name type="scientific">Anisodus acutangulus</name>
    <dbReference type="NCBI Taxonomy" id="402998"/>
    <lineage>
        <taxon>Eukaryota</taxon>
        <taxon>Viridiplantae</taxon>
        <taxon>Streptophyta</taxon>
        <taxon>Embryophyta</taxon>
        <taxon>Tracheophyta</taxon>
        <taxon>Spermatophyta</taxon>
        <taxon>Magnoliopsida</taxon>
        <taxon>eudicotyledons</taxon>
        <taxon>Gunneridae</taxon>
        <taxon>Pentapetalae</taxon>
        <taxon>asterids</taxon>
        <taxon>lamiids</taxon>
        <taxon>Solanales</taxon>
        <taxon>Solanaceae</taxon>
        <taxon>Solanoideae</taxon>
        <taxon>Hyoscyameae</taxon>
        <taxon>Anisodus</taxon>
    </lineage>
</organism>
<dbReference type="SMART" id="SM00353">
    <property type="entry name" value="HLH"/>
    <property type="match status" value="1"/>
</dbReference>
<dbReference type="GO" id="GO:0046983">
    <property type="term" value="F:protein dimerization activity"/>
    <property type="evidence" value="ECO:0007669"/>
    <property type="project" value="InterPro"/>
</dbReference>
<dbReference type="PROSITE" id="PS50888">
    <property type="entry name" value="BHLH"/>
    <property type="match status" value="1"/>
</dbReference>
<dbReference type="EMBL" id="JAJAGQ010000001">
    <property type="protein sequence ID" value="KAJ8573474.1"/>
    <property type="molecule type" value="Genomic_DNA"/>
</dbReference>
<evidence type="ECO:0000259" key="6">
    <source>
        <dbReference type="PROSITE" id="PS50888"/>
    </source>
</evidence>
<dbReference type="InterPro" id="IPR011598">
    <property type="entry name" value="bHLH_dom"/>
</dbReference>
<evidence type="ECO:0000256" key="3">
    <source>
        <dbReference type="ARBA" id="ARBA00023163"/>
    </source>
</evidence>
<dbReference type="OrthoDB" id="1932168at2759"/>
<name>A0A9Q1N6C3_9SOLA</name>
<comment type="subcellular location">
    <subcellularLocation>
        <location evidence="1">Nucleus</location>
    </subcellularLocation>
</comment>
<keyword evidence="8" id="KW-1185">Reference proteome</keyword>
<feature type="domain" description="BHLH" evidence="6">
    <location>
        <begin position="223"/>
        <end position="272"/>
    </location>
</feature>
<sequence>MYAESLSFDPTSHQDEVLDEKGMLQNHHATTCATNNFSMGAVEMQQQLNLEIGKFHSSLNCNNDQSTENNLNNTMQEFGQPNWGEMGFNPYNQQQLSYPISSLQSNFIPNSTDLQKSSSFLNTPLLGLLASTSTNLFYDTPQLNMSMNNLCTPQQQPSLFKDLFHLSPHGSSYGLGSLGTGSLFSHGNGVAHEEEVTGGGLYHDGSFFNKDMINSAGIRKWEGKDIKHHASEKQRRVHFSDKFQALRSLIPNPSKNDRATIIADAIGYINELKIRINELKNQVDIKKVRIKRQRIVEDAGAVMEVENQVNKCWHQRKYKNSEVDVKVMEDEVNVKLIQHEQKRMNCLLFVSKSLDELHLDLHHVAGGLIGDHYSYLFNFKICEGSTPVYASAIANKVIEVLDKETAVMAPSNFNH</sequence>
<dbReference type="InterPro" id="IPR045895">
    <property type="entry name" value="bHLH91-like"/>
</dbReference>
<dbReference type="PANTHER" id="PTHR46834:SF7">
    <property type="entry name" value="TRANSCRIPTION FACTOR BHLH91-LIKE"/>
    <property type="match status" value="1"/>
</dbReference>
<dbReference type="Proteomes" id="UP001152561">
    <property type="component" value="Unassembled WGS sequence"/>
</dbReference>
<comment type="caution">
    <text evidence="7">The sequence shown here is derived from an EMBL/GenBank/DDBJ whole genome shotgun (WGS) entry which is preliminary data.</text>
</comment>